<feature type="domain" description="Thiamine pyrophosphate enzyme TPP-binding" evidence="5">
    <location>
        <begin position="407"/>
        <end position="541"/>
    </location>
</feature>
<dbReference type="Pfam" id="PF00205">
    <property type="entry name" value="TPP_enzyme_M"/>
    <property type="match status" value="1"/>
</dbReference>
<dbReference type="SUPFAM" id="SSF52467">
    <property type="entry name" value="DHS-like NAD/FAD-binding domain"/>
    <property type="match status" value="1"/>
</dbReference>
<dbReference type="PANTHER" id="PTHR18968:SF167">
    <property type="entry name" value="ACETOLACTATE SYNTHASE LARGE SUBUNIT ILVB2-RELATED"/>
    <property type="match status" value="1"/>
</dbReference>
<dbReference type="Proteomes" id="UP000642673">
    <property type="component" value="Unassembled WGS sequence"/>
</dbReference>
<dbReference type="Pfam" id="PF02775">
    <property type="entry name" value="TPP_enzyme_C"/>
    <property type="match status" value="1"/>
</dbReference>
<dbReference type="InterPro" id="IPR011766">
    <property type="entry name" value="TPP_enzyme_TPP-bd"/>
</dbReference>
<dbReference type="Gene3D" id="3.40.50.1220">
    <property type="entry name" value="TPP-binding domain"/>
    <property type="match status" value="1"/>
</dbReference>
<feature type="domain" description="Thiamine pyrophosphate enzyme N-terminal TPP-binding" evidence="6">
    <location>
        <begin position="26"/>
        <end position="145"/>
    </location>
</feature>
<protein>
    <submittedName>
        <fullName evidence="7">Acetolactate synthase</fullName>
    </submittedName>
</protein>
<dbReference type="CDD" id="cd00568">
    <property type="entry name" value="TPP_enzymes"/>
    <property type="match status" value="1"/>
</dbReference>
<dbReference type="Pfam" id="PF02776">
    <property type="entry name" value="TPP_enzyme_N"/>
    <property type="match status" value="1"/>
</dbReference>
<keyword evidence="2 3" id="KW-0786">Thiamine pyrophosphate</keyword>
<evidence type="ECO:0000256" key="2">
    <source>
        <dbReference type="ARBA" id="ARBA00023052"/>
    </source>
</evidence>
<dbReference type="EMBL" id="BMVP01000001">
    <property type="protein sequence ID" value="GHB40694.1"/>
    <property type="molecule type" value="Genomic_DNA"/>
</dbReference>
<gene>
    <name evidence="7" type="ORF">GCM10010347_07960</name>
</gene>
<feature type="domain" description="Thiamine pyrophosphate enzyme central" evidence="4">
    <location>
        <begin position="220"/>
        <end position="348"/>
    </location>
</feature>
<evidence type="ECO:0000259" key="6">
    <source>
        <dbReference type="Pfam" id="PF02776"/>
    </source>
</evidence>
<dbReference type="InterPro" id="IPR045229">
    <property type="entry name" value="TPP_enz"/>
</dbReference>
<evidence type="ECO:0000256" key="1">
    <source>
        <dbReference type="ARBA" id="ARBA00007812"/>
    </source>
</evidence>
<comment type="caution">
    <text evidence="7">The sequence shown here is derived from an EMBL/GenBank/DDBJ whole genome shotgun (WGS) entry which is preliminary data.</text>
</comment>
<dbReference type="InterPro" id="IPR012000">
    <property type="entry name" value="Thiamin_PyroP_enz_cen_dom"/>
</dbReference>
<sequence length="555" mass="57956">MTHDHDLVLRPTEAQTAAALAPPPGRTGGDLVVETLRSLGATTVFGLPGQHALAVFDAVGRSDLRLVALRTENNAGFAADAYGRLTGEAVPLLLSTGPGALMALPALAEAAAASAPVLAISSQVPSPGLGGGRRGHLHELRDQSASFRDVVKSVHTARTPSQIPSVIAEAWESALTTPHGPVWVEIPEDVLRAETLVPQVTGVDATPHELVPRPELTAVAAHWLSNASRPVIIAGGGVIRADAAGKLKQLAERLDAPVVTTFGGKGAFPWTHPLSLQSWLEDRHMTDFLEDADVLLIVGSGLGELSSNYHTFFPEGRVIQIEADLGKLESNHAGLGIHADARLALQALLETVSEREDPSAPARVRMVLDEIGARLAEQDVALEQELLASIRSALPPRSPSFWDMTILSYWAWSAFDAKHPNTMHSAQGAGGLGYAFPAALGACVAEPGTPVLAVSGDGGAMYSIAELATAKQHGLDVTWLIVDDGGYGILREYGCATGTDLTGPDFVALAASFGVPAATTSAATLREDLTTALTSPGPSVLVLPTTLKMFAPTHL</sequence>
<dbReference type="CDD" id="cd07035">
    <property type="entry name" value="TPP_PYR_POX_like"/>
    <property type="match status" value="1"/>
</dbReference>
<proteinExistence type="inferred from homology"/>
<dbReference type="InterPro" id="IPR029035">
    <property type="entry name" value="DHS-like_NAD/FAD-binding_dom"/>
</dbReference>
<evidence type="ECO:0000259" key="4">
    <source>
        <dbReference type="Pfam" id="PF00205"/>
    </source>
</evidence>
<evidence type="ECO:0000313" key="7">
    <source>
        <dbReference type="EMBL" id="GHB40694.1"/>
    </source>
</evidence>
<dbReference type="PANTHER" id="PTHR18968">
    <property type="entry name" value="THIAMINE PYROPHOSPHATE ENZYMES"/>
    <property type="match status" value="1"/>
</dbReference>
<comment type="similarity">
    <text evidence="1 3">Belongs to the TPP enzyme family.</text>
</comment>
<organism evidence="7 8">
    <name type="scientific">Streptomyces cirratus</name>
    <dbReference type="NCBI Taxonomy" id="68187"/>
    <lineage>
        <taxon>Bacteria</taxon>
        <taxon>Bacillati</taxon>
        <taxon>Actinomycetota</taxon>
        <taxon>Actinomycetes</taxon>
        <taxon>Kitasatosporales</taxon>
        <taxon>Streptomycetaceae</taxon>
        <taxon>Streptomyces</taxon>
    </lineage>
</organism>
<keyword evidence="8" id="KW-1185">Reference proteome</keyword>
<dbReference type="RefSeq" id="WP_190182545.1">
    <property type="nucleotide sequence ID" value="NZ_BMVP01000001.1"/>
</dbReference>
<dbReference type="PROSITE" id="PS00187">
    <property type="entry name" value="TPP_ENZYMES"/>
    <property type="match status" value="1"/>
</dbReference>
<dbReference type="SUPFAM" id="SSF52518">
    <property type="entry name" value="Thiamin diphosphate-binding fold (THDP-binding)"/>
    <property type="match status" value="2"/>
</dbReference>
<dbReference type="Gene3D" id="3.40.50.970">
    <property type="match status" value="2"/>
</dbReference>
<evidence type="ECO:0000259" key="5">
    <source>
        <dbReference type="Pfam" id="PF02775"/>
    </source>
</evidence>
<accession>A0ABQ3EI53</accession>
<dbReference type="InterPro" id="IPR012001">
    <property type="entry name" value="Thiamin_PyroP_enz_TPP-bd_dom"/>
</dbReference>
<name>A0ABQ3EI53_9ACTN</name>
<evidence type="ECO:0000313" key="8">
    <source>
        <dbReference type="Proteomes" id="UP000642673"/>
    </source>
</evidence>
<dbReference type="InterPro" id="IPR029061">
    <property type="entry name" value="THDP-binding"/>
</dbReference>
<dbReference type="InterPro" id="IPR000399">
    <property type="entry name" value="TPP-bd_CS"/>
</dbReference>
<evidence type="ECO:0000256" key="3">
    <source>
        <dbReference type="RuleBase" id="RU362132"/>
    </source>
</evidence>
<reference evidence="8" key="1">
    <citation type="journal article" date="2019" name="Int. J. Syst. Evol. Microbiol.">
        <title>The Global Catalogue of Microorganisms (GCM) 10K type strain sequencing project: providing services to taxonomists for standard genome sequencing and annotation.</title>
        <authorList>
            <consortium name="The Broad Institute Genomics Platform"/>
            <consortium name="The Broad Institute Genome Sequencing Center for Infectious Disease"/>
            <person name="Wu L."/>
            <person name="Ma J."/>
        </authorList>
    </citation>
    <scope>NUCLEOTIDE SEQUENCE [LARGE SCALE GENOMIC DNA]</scope>
    <source>
        <strain evidence="8">JCM 4738</strain>
    </source>
</reference>